<dbReference type="Proteomes" id="UP000603141">
    <property type="component" value="Unassembled WGS sequence"/>
</dbReference>
<dbReference type="PANTHER" id="PTHR46609">
    <property type="entry name" value="EXONUCLEASE, PHAGE-TYPE/RECB, C-TERMINAL DOMAIN-CONTAINING PROTEIN"/>
    <property type="match status" value="1"/>
</dbReference>
<dbReference type="PANTHER" id="PTHR46609:SF6">
    <property type="entry name" value="EXONUCLEASE, PHAGE-TYPE_RECB, C-TERMINAL DOMAIN-CONTAINING PROTEIN-RELATED"/>
    <property type="match status" value="1"/>
</dbReference>
<dbReference type="InterPro" id="IPR011335">
    <property type="entry name" value="Restrct_endonuc-II-like"/>
</dbReference>
<protein>
    <submittedName>
        <fullName evidence="2">YqaJ viral recombinase family protein</fullName>
    </submittedName>
</protein>
<accession>A0A934S8P8</accession>
<comment type="caution">
    <text evidence="2">The sequence shown here is derived from an EMBL/GenBank/DDBJ whole genome shotgun (WGS) entry which is preliminary data.</text>
</comment>
<dbReference type="RefSeq" id="WP_200274377.1">
    <property type="nucleotide sequence ID" value="NZ_JAENIJ010000130.1"/>
</dbReference>
<name>A0A934S8P8_9BACT</name>
<evidence type="ECO:0000259" key="1">
    <source>
        <dbReference type="Pfam" id="PF09588"/>
    </source>
</evidence>
<dbReference type="AlphaFoldDB" id="A0A934S8P8"/>
<proteinExistence type="predicted"/>
<feature type="non-terminal residue" evidence="2">
    <location>
        <position position="202"/>
    </location>
</feature>
<evidence type="ECO:0000313" key="2">
    <source>
        <dbReference type="EMBL" id="MBK1884831.1"/>
    </source>
</evidence>
<organism evidence="2 3">
    <name type="scientific">Luteolibacter pohnpeiensis</name>
    <dbReference type="NCBI Taxonomy" id="454153"/>
    <lineage>
        <taxon>Bacteria</taxon>
        <taxon>Pseudomonadati</taxon>
        <taxon>Verrucomicrobiota</taxon>
        <taxon>Verrucomicrobiia</taxon>
        <taxon>Verrucomicrobiales</taxon>
        <taxon>Verrucomicrobiaceae</taxon>
        <taxon>Luteolibacter</taxon>
    </lineage>
</organism>
<keyword evidence="3" id="KW-1185">Reference proteome</keyword>
<dbReference type="CDD" id="cd22343">
    <property type="entry name" value="PDDEXK_lambda_exonuclease-like"/>
    <property type="match status" value="1"/>
</dbReference>
<dbReference type="InterPro" id="IPR051703">
    <property type="entry name" value="NF-kappa-B_Signaling_Reg"/>
</dbReference>
<dbReference type="EMBL" id="JAENIJ010000130">
    <property type="protein sequence ID" value="MBK1884831.1"/>
    <property type="molecule type" value="Genomic_DNA"/>
</dbReference>
<dbReference type="Gene3D" id="3.90.320.10">
    <property type="match status" value="1"/>
</dbReference>
<evidence type="ECO:0000313" key="3">
    <source>
        <dbReference type="Proteomes" id="UP000603141"/>
    </source>
</evidence>
<feature type="domain" description="YqaJ viral recombinase" evidence="1">
    <location>
        <begin position="13"/>
        <end position="157"/>
    </location>
</feature>
<dbReference type="InterPro" id="IPR019080">
    <property type="entry name" value="YqaJ_viral_recombinase"/>
</dbReference>
<dbReference type="Pfam" id="PF09588">
    <property type="entry name" value="YqaJ"/>
    <property type="match status" value="1"/>
</dbReference>
<dbReference type="SUPFAM" id="SSF52980">
    <property type="entry name" value="Restriction endonuclease-like"/>
    <property type="match status" value="1"/>
</dbReference>
<gene>
    <name evidence="2" type="ORF">JIN85_20645</name>
</gene>
<dbReference type="InterPro" id="IPR011604">
    <property type="entry name" value="PDDEXK-like_dom_sf"/>
</dbReference>
<sequence>MTIWEDLIQGSEKWHAARAGRVTASQFKRVLTAAGGKDSSSWKDYALTLTAEIISPEIVPAFAGNRHTDRGNELEPRAREYFCQLTGLVVEQVGFITREDGIVGCSPDGLIVHEDSYVAGLEIKAPAPKTHLEYLLNGTLPDEYKQQVHGSMAVTGLDTWHFFSYCEEVSGKPLRPLHLEVKRDHYTERLSDALDRFLIYYG</sequence>
<reference evidence="2" key="1">
    <citation type="submission" date="2021-01" db="EMBL/GenBank/DDBJ databases">
        <title>Modified the classification status of verrucomicrobia.</title>
        <authorList>
            <person name="Feng X."/>
        </authorList>
    </citation>
    <scope>NUCLEOTIDE SEQUENCE</scope>
    <source>
        <strain evidence="2">KCTC 22041</strain>
    </source>
</reference>